<accession>A0ABD3I8N3</accession>
<protein>
    <submittedName>
        <fullName evidence="2">Uncharacterized protein</fullName>
    </submittedName>
</protein>
<evidence type="ECO:0000313" key="2">
    <source>
        <dbReference type="EMBL" id="KAL3698879.1"/>
    </source>
</evidence>
<reference evidence="2 3" key="1">
    <citation type="submission" date="2024-09" db="EMBL/GenBank/DDBJ databases">
        <title>Chromosome-scale assembly of Riccia sorocarpa.</title>
        <authorList>
            <person name="Paukszto L."/>
        </authorList>
    </citation>
    <scope>NUCLEOTIDE SEQUENCE [LARGE SCALE GENOMIC DNA]</scope>
    <source>
        <strain evidence="2">LP-2024</strain>
        <tissue evidence="2">Aerial parts of the thallus</tissue>
    </source>
</reference>
<feature type="region of interest" description="Disordered" evidence="1">
    <location>
        <begin position="89"/>
        <end position="108"/>
    </location>
</feature>
<gene>
    <name evidence="2" type="ORF">R1sor_012955</name>
</gene>
<name>A0ABD3I8N3_9MARC</name>
<feature type="compositionally biased region" description="Basic residues" evidence="1">
    <location>
        <begin position="192"/>
        <end position="202"/>
    </location>
</feature>
<dbReference type="AlphaFoldDB" id="A0ABD3I8N3"/>
<keyword evidence="3" id="KW-1185">Reference proteome</keyword>
<feature type="compositionally biased region" description="Polar residues" evidence="1">
    <location>
        <begin position="68"/>
        <end position="80"/>
    </location>
</feature>
<organism evidence="2 3">
    <name type="scientific">Riccia sorocarpa</name>
    <dbReference type="NCBI Taxonomy" id="122646"/>
    <lineage>
        <taxon>Eukaryota</taxon>
        <taxon>Viridiplantae</taxon>
        <taxon>Streptophyta</taxon>
        <taxon>Embryophyta</taxon>
        <taxon>Marchantiophyta</taxon>
        <taxon>Marchantiopsida</taxon>
        <taxon>Marchantiidae</taxon>
        <taxon>Marchantiales</taxon>
        <taxon>Ricciaceae</taxon>
        <taxon>Riccia</taxon>
    </lineage>
</organism>
<proteinExistence type="predicted"/>
<evidence type="ECO:0000313" key="3">
    <source>
        <dbReference type="Proteomes" id="UP001633002"/>
    </source>
</evidence>
<feature type="region of interest" description="Disordered" evidence="1">
    <location>
        <begin position="177"/>
        <end position="202"/>
    </location>
</feature>
<dbReference type="EMBL" id="JBJQOH010000002">
    <property type="protein sequence ID" value="KAL3698879.1"/>
    <property type="molecule type" value="Genomic_DNA"/>
</dbReference>
<feature type="region of interest" description="Disordered" evidence="1">
    <location>
        <begin position="49"/>
        <end position="81"/>
    </location>
</feature>
<comment type="caution">
    <text evidence="2">The sequence shown here is derived from an EMBL/GenBank/DDBJ whole genome shotgun (WGS) entry which is preliminary data.</text>
</comment>
<evidence type="ECO:0000256" key="1">
    <source>
        <dbReference type="SAM" id="MobiDB-lite"/>
    </source>
</evidence>
<dbReference type="Proteomes" id="UP001633002">
    <property type="component" value="Unassembled WGS sequence"/>
</dbReference>
<sequence>MNFRRICIKKSKQSSSSVLKPSNSCSLEENFSDMKKCLPLIRNSESQITLSASPRQQLTRRDNKQEKQQWTPSPRATNKTGVKIRELKDDQEEEHYSSVSVTDVESGGPDLSDEFLINGFEDNDDDDLLSQLWNSCKREDLLLDDVDSVSKQQGSAGPTSTTAVIYVNRIINNSKKVAQKAKPVKSKENRPTKKLSSIKKSKVRQAQIVSEFMKKREDGWRD</sequence>